<dbReference type="Proteomes" id="UP001171916">
    <property type="component" value="Unassembled WGS sequence"/>
</dbReference>
<reference evidence="1" key="1">
    <citation type="submission" date="2023-06" db="EMBL/GenBank/DDBJ databases">
        <title>Robiginitalea aurantiacus sp. nov. and Algoriphagus sediminis sp. nov., isolated from coastal sediment.</title>
        <authorList>
            <person name="Zhou Z.Y."/>
            <person name="An J."/>
            <person name="Jia Y.W."/>
            <person name="Du Z.J."/>
        </authorList>
    </citation>
    <scope>NUCLEOTIDE SEQUENCE</scope>
    <source>
        <strain evidence="1">C2-7</strain>
    </source>
</reference>
<proteinExistence type="predicted"/>
<gene>
    <name evidence="1" type="ORF">QVH07_07555</name>
</gene>
<evidence type="ECO:0000313" key="1">
    <source>
        <dbReference type="EMBL" id="MDN3203999.1"/>
    </source>
</evidence>
<protein>
    <submittedName>
        <fullName evidence="1">Uncharacterized protein</fullName>
    </submittedName>
</protein>
<comment type="caution">
    <text evidence="1">The sequence shown here is derived from an EMBL/GenBank/DDBJ whole genome shotgun (WGS) entry which is preliminary data.</text>
</comment>
<organism evidence="1 2">
    <name type="scientific">Algoriphagus sediminis</name>
    <dbReference type="NCBI Taxonomy" id="3057113"/>
    <lineage>
        <taxon>Bacteria</taxon>
        <taxon>Pseudomonadati</taxon>
        <taxon>Bacteroidota</taxon>
        <taxon>Cytophagia</taxon>
        <taxon>Cytophagales</taxon>
        <taxon>Cyclobacteriaceae</taxon>
        <taxon>Algoriphagus</taxon>
    </lineage>
</organism>
<accession>A0ABT7YCR6</accession>
<keyword evidence="2" id="KW-1185">Reference proteome</keyword>
<evidence type="ECO:0000313" key="2">
    <source>
        <dbReference type="Proteomes" id="UP001171916"/>
    </source>
</evidence>
<name>A0ABT7YCR6_9BACT</name>
<dbReference type="EMBL" id="JAUEPH010000003">
    <property type="protein sequence ID" value="MDN3203999.1"/>
    <property type="molecule type" value="Genomic_DNA"/>
</dbReference>
<dbReference type="RefSeq" id="WP_289999555.1">
    <property type="nucleotide sequence ID" value="NZ_JAUEPH010000003.1"/>
</dbReference>
<sequence>MKRNRMQWKSLKIKTTAMIHTQSILWILLLALMAMACSEKERPDPMVLFTLIIENTSTRSVDVYIKPQLQAEEEFILKGTAFSGEEFPVEELIVKEPYVVRFVNSGRPISEFFQERAIANVNSEIEEIRLTVED</sequence>